<evidence type="ECO:0000313" key="2">
    <source>
        <dbReference type="EMBL" id="UZD54631.1"/>
    </source>
</evidence>
<organism evidence="2 3">
    <name type="scientific">Caldimonas aquatica</name>
    <dbReference type="NCBI Taxonomy" id="376175"/>
    <lineage>
        <taxon>Bacteria</taxon>
        <taxon>Pseudomonadati</taxon>
        <taxon>Pseudomonadota</taxon>
        <taxon>Betaproteobacteria</taxon>
        <taxon>Burkholderiales</taxon>
        <taxon>Sphaerotilaceae</taxon>
        <taxon>Caldimonas</taxon>
    </lineage>
</organism>
<dbReference type="Proteomes" id="UP001163266">
    <property type="component" value="Chromosome"/>
</dbReference>
<dbReference type="RefSeq" id="WP_264892229.1">
    <property type="nucleotide sequence ID" value="NZ_CP110257.1"/>
</dbReference>
<dbReference type="EMBL" id="CP110257">
    <property type="protein sequence ID" value="UZD54631.1"/>
    <property type="molecule type" value="Genomic_DNA"/>
</dbReference>
<keyword evidence="1" id="KW-0472">Membrane</keyword>
<evidence type="ECO:0000256" key="1">
    <source>
        <dbReference type="SAM" id="Phobius"/>
    </source>
</evidence>
<keyword evidence="3" id="KW-1185">Reference proteome</keyword>
<keyword evidence="1" id="KW-0812">Transmembrane</keyword>
<gene>
    <name evidence="2" type="ORF">OMP39_13355</name>
</gene>
<evidence type="ECO:0000313" key="3">
    <source>
        <dbReference type="Proteomes" id="UP001163266"/>
    </source>
</evidence>
<protein>
    <submittedName>
        <fullName evidence="2">Energy transducer TonB</fullName>
    </submittedName>
</protein>
<keyword evidence="1" id="KW-1133">Transmembrane helix</keyword>
<name>A0ABY6MRK4_9BURK</name>
<feature type="transmembrane region" description="Helical" evidence="1">
    <location>
        <begin position="27"/>
        <end position="44"/>
    </location>
</feature>
<sequence length="164" mass="18466">MERIHTPGFDSGEDARQQRLEWSVQRIVWPVLVALWLAIGLGLLGQGPLARSRVAAGDEISLEFQRFARRLSPAALEIRAVPRTDRLRLQLARSYTEAVDVQQVYPQPARMMGVEGATQLEFDVTPGRPFDVRLQTRPRSMGRVHGWVAVEGGARLSFSQFVYP</sequence>
<proteinExistence type="predicted"/>
<accession>A0ABY6MRK4</accession>
<reference evidence="2" key="1">
    <citation type="submission" date="2022-10" db="EMBL/GenBank/DDBJ databases">
        <title>Complete genome sequence of Schlegelella aquatica LMG 23380.</title>
        <authorList>
            <person name="Musilova J."/>
            <person name="Kourilova X."/>
            <person name="Bezdicek M."/>
            <person name="Hermankova K."/>
            <person name="Obruca S."/>
            <person name="Sedlar K."/>
        </authorList>
    </citation>
    <scope>NUCLEOTIDE SEQUENCE</scope>
    <source>
        <strain evidence="2">LMG 23380</strain>
    </source>
</reference>